<protein>
    <recommendedName>
        <fullName evidence="8">DUF726 domain-containing protein</fullName>
    </recommendedName>
</protein>
<name>A0A177WL43_BATDL</name>
<keyword evidence="3 5" id="KW-1133">Transmembrane helix</keyword>
<reference evidence="6 7" key="2">
    <citation type="submission" date="2016-05" db="EMBL/GenBank/DDBJ databases">
        <title>Lineage-specific infection strategies underlie the spectrum of fungal disease in amphibians.</title>
        <authorList>
            <person name="Cuomo C.A."/>
            <person name="Farrer R.A."/>
            <person name="James T."/>
            <person name="Longcore J."/>
            <person name="Birren B."/>
        </authorList>
    </citation>
    <scope>NUCLEOTIDE SEQUENCE [LARGE SCALE GENOMIC DNA]</scope>
    <source>
        <strain evidence="6 7">JEL423</strain>
    </source>
</reference>
<sequence>MDSLKNLESSLVKSSELSAPNDASTTTDDPVQLIPTLIAQFMLATFVPNTDPTLKSLSDKQLCYDARLRAILRQLSYRMIESLALTPIKSTEISKLAALYMSDAERQVSLILCAKTFHPSNQQTDETSDAAMRNASAKRIAKFKKWAGIGAATVAGGILVGVTGGLAAPLIGAGLGTIFTGVGLAGASATVAGMGTIAGAAIVGSLFGVTGGGLAAYKLNNRLKDIQEFYFTQISDEDFSGAVPLSYVIAIAGWINTPEDAIEPWHDLTIISPFSPINALTFETHHLISLTNSAKNFLAQTAVVTTATQAMQFTILGGLVGAVVWPVGLLQCAWVVDNPWSMALVKSEQAGRLLAQDILGSYMAGKRSVNLVGFGVGARVIIYCLLELVEMAKHSDTITGKGDLFGIVDSVYIAGTAVAMPVASWESIRCMVAGRFVNAYSSNDWFLGFLNRMSINAVAGIGPISSDMFENVDVSDIIDAHKTYNTAMYRVLEKMKFEQHVSA</sequence>
<accession>A0A177WL43</accession>
<dbReference type="Proteomes" id="UP000077115">
    <property type="component" value="Unassembled WGS sequence"/>
</dbReference>
<feature type="transmembrane region" description="Helical" evidence="5">
    <location>
        <begin position="368"/>
        <end position="386"/>
    </location>
</feature>
<dbReference type="PANTHER" id="PTHR17920:SF3">
    <property type="entry name" value="TRANSMEMBRANE AND COILED-COIL DOMAIN-CONTAINING PROTEIN 4"/>
    <property type="match status" value="1"/>
</dbReference>
<feature type="transmembrane region" description="Helical" evidence="5">
    <location>
        <begin position="146"/>
        <end position="171"/>
    </location>
</feature>
<dbReference type="eggNOG" id="KOG2385">
    <property type="taxonomic scope" value="Eukaryota"/>
</dbReference>
<evidence type="ECO:0000256" key="2">
    <source>
        <dbReference type="ARBA" id="ARBA00022692"/>
    </source>
</evidence>
<dbReference type="AlphaFoldDB" id="A0A177WL43"/>
<reference evidence="6 7" key="1">
    <citation type="submission" date="2006-10" db="EMBL/GenBank/DDBJ databases">
        <title>The Genome Sequence of Batrachochytrium dendrobatidis JEL423.</title>
        <authorList>
            <consortium name="The Broad Institute Genome Sequencing Platform"/>
            <person name="Birren B."/>
            <person name="Lander E."/>
            <person name="Galagan J."/>
            <person name="Cuomo C."/>
            <person name="Devon K."/>
            <person name="Jaffe D."/>
            <person name="Butler J."/>
            <person name="Alvarez P."/>
            <person name="Gnerre S."/>
            <person name="Grabherr M."/>
            <person name="Kleber M."/>
            <person name="Mauceli E."/>
            <person name="Brockman W."/>
            <person name="Young S."/>
            <person name="LaButti K."/>
            <person name="Sykes S."/>
            <person name="DeCaprio D."/>
            <person name="Crawford M."/>
            <person name="Koehrsen M."/>
            <person name="Engels R."/>
            <person name="Montgomery P."/>
            <person name="Pearson M."/>
            <person name="Howarth C."/>
            <person name="Larson L."/>
            <person name="White J."/>
            <person name="O'Leary S."/>
            <person name="Kodira C."/>
            <person name="Zeng Q."/>
            <person name="Yandava C."/>
            <person name="Alvarado L."/>
            <person name="Longcore J."/>
            <person name="James T."/>
        </authorList>
    </citation>
    <scope>NUCLEOTIDE SEQUENCE [LARGE SCALE GENOMIC DNA]</scope>
    <source>
        <strain evidence="6 7">JEL423</strain>
    </source>
</reference>
<comment type="subcellular location">
    <subcellularLocation>
        <location evidence="1">Membrane</location>
        <topology evidence="1">Multi-pass membrane protein</topology>
    </subcellularLocation>
</comment>
<evidence type="ECO:0000313" key="7">
    <source>
        <dbReference type="Proteomes" id="UP000077115"/>
    </source>
</evidence>
<evidence type="ECO:0000313" key="6">
    <source>
        <dbReference type="EMBL" id="OAJ40542.1"/>
    </source>
</evidence>
<dbReference type="OrthoDB" id="277931at2759"/>
<gene>
    <name evidence="6" type="ORF">BDEG_24261</name>
</gene>
<evidence type="ECO:0000256" key="3">
    <source>
        <dbReference type="ARBA" id="ARBA00022989"/>
    </source>
</evidence>
<dbReference type="EMBL" id="DS022304">
    <property type="protein sequence ID" value="OAJ40542.1"/>
    <property type="molecule type" value="Genomic_DNA"/>
</dbReference>
<dbReference type="VEuPathDB" id="FungiDB:BDEG_24261"/>
<dbReference type="Pfam" id="PF05277">
    <property type="entry name" value="DUF726"/>
    <property type="match status" value="1"/>
</dbReference>
<keyword evidence="2 5" id="KW-0812">Transmembrane</keyword>
<proteinExistence type="predicted"/>
<keyword evidence="4 5" id="KW-0472">Membrane</keyword>
<evidence type="ECO:0000256" key="1">
    <source>
        <dbReference type="ARBA" id="ARBA00004141"/>
    </source>
</evidence>
<dbReference type="GO" id="GO:0016020">
    <property type="term" value="C:membrane"/>
    <property type="evidence" value="ECO:0007669"/>
    <property type="project" value="UniProtKB-SubCell"/>
</dbReference>
<feature type="transmembrane region" description="Helical" evidence="5">
    <location>
        <begin position="313"/>
        <end position="336"/>
    </location>
</feature>
<evidence type="ECO:0000256" key="5">
    <source>
        <dbReference type="SAM" id="Phobius"/>
    </source>
</evidence>
<organism evidence="6 7">
    <name type="scientific">Batrachochytrium dendrobatidis (strain JEL423)</name>
    <dbReference type="NCBI Taxonomy" id="403673"/>
    <lineage>
        <taxon>Eukaryota</taxon>
        <taxon>Fungi</taxon>
        <taxon>Fungi incertae sedis</taxon>
        <taxon>Chytridiomycota</taxon>
        <taxon>Chytridiomycota incertae sedis</taxon>
        <taxon>Chytridiomycetes</taxon>
        <taxon>Rhizophydiales</taxon>
        <taxon>Rhizophydiales incertae sedis</taxon>
        <taxon>Batrachochytrium</taxon>
    </lineage>
</organism>
<evidence type="ECO:0000256" key="4">
    <source>
        <dbReference type="ARBA" id="ARBA00023136"/>
    </source>
</evidence>
<feature type="transmembrane region" description="Helical" evidence="5">
    <location>
        <begin position="191"/>
        <end position="217"/>
    </location>
</feature>
<dbReference type="InterPro" id="IPR007941">
    <property type="entry name" value="DUF726"/>
</dbReference>
<dbReference type="PANTHER" id="PTHR17920">
    <property type="entry name" value="TRANSMEMBRANE AND COILED-COIL DOMAIN-CONTAINING PROTEIN 4 TMCO4"/>
    <property type="match status" value="1"/>
</dbReference>
<evidence type="ECO:0008006" key="8">
    <source>
        <dbReference type="Google" id="ProtNLM"/>
    </source>
</evidence>